<gene>
    <name evidence="4" type="ORF">ACFOSE_08080</name>
</gene>
<proteinExistence type="inferred from homology"/>
<feature type="domain" description="Flavodoxin-like fold" evidence="3">
    <location>
        <begin position="14"/>
        <end position="186"/>
    </location>
</feature>
<organism evidence="4 5">
    <name type="scientific">Streptococcus dentapri</name>
    <dbReference type="NCBI Taxonomy" id="573564"/>
    <lineage>
        <taxon>Bacteria</taxon>
        <taxon>Bacillati</taxon>
        <taxon>Bacillota</taxon>
        <taxon>Bacilli</taxon>
        <taxon>Lactobacillales</taxon>
        <taxon>Streptococcaceae</taxon>
        <taxon>Streptococcus</taxon>
    </lineage>
</organism>
<dbReference type="PANTHER" id="PTHR10204:SF34">
    <property type="entry name" value="NAD(P)H DEHYDROGENASE [QUINONE] 1 ISOFORM 1"/>
    <property type="match status" value="1"/>
</dbReference>
<evidence type="ECO:0000313" key="5">
    <source>
        <dbReference type="Proteomes" id="UP001595901"/>
    </source>
</evidence>
<keyword evidence="5" id="KW-1185">Reference proteome</keyword>
<dbReference type="GO" id="GO:0016491">
    <property type="term" value="F:oxidoreductase activity"/>
    <property type="evidence" value="ECO:0007669"/>
    <property type="project" value="UniProtKB-KW"/>
</dbReference>
<keyword evidence="2 4" id="KW-0560">Oxidoreductase</keyword>
<reference evidence="5" key="1">
    <citation type="journal article" date="2019" name="Int. J. Syst. Evol. Microbiol.">
        <title>The Global Catalogue of Microorganisms (GCM) 10K type strain sequencing project: providing services to taxonomists for standard genome sequencing and annotation.</title>
        <authorList>
            <consortium name="The Broad Institute Genomics Platform"/>
            <consortium name="The Broad Institute Genome Sequencing Center for Infectious Disease"/>
            <person name="Wu L."/>
            <person name="Ma J."/>
        </authorList>
    </citation>
    <scope>NUCLEOTIDE SEQUENCE [LARGE SCALE GENOMIC DNA]</scope>
    <source>
        <strain evidence="5">CCUG 58728</strain>
    </source>
</reference>
<evidence type="ECO:0000259" key="3">
    <source>
        <dbReference type="Pfam" id="PF02525"/>
    </source>
</evidence>
<dbReference type="Pfam" id="PF02525">
    <property type="entry name" value="Flavodoxin_2"/>
    <property type="match status" value="1"/>
</dbReference>
<dbReference type="SUPFAM" id="SSF52218">
    <property type="entry name" value="Flavoproteins"/>
    <property type="match status" value="1"/>
</dbReference>
<dbReference type="InterPro" id="IPR003680">
    <property type="entry name" value="Flavodoxin_fold"/>
</dbReference>
<protein>
    <submittedName>
        <fullName evidence="4">NAD(P)H-dependent oxidoreductase</fullName>
        <ecNumber evidence="4">1.-.-.-</ecNumber>
        <ecNumber evidence="4">1.6.99.-</ecNumber>
    </submittedName>
</protein>
<dbReference type="PANTHER" id="PTHR10204">
    <property type="entry name" value="NAD P H OXIDOREDUCTASE-RELATED"/>
    <property type="match status" value="1"/>
</dbReference>
<dbReference type="EMBL" id="JBHSAC010000068">
    <property type="protein sequence ID" value="MFC3932706.1"/>
    <property type="molecule type" value="Genomic_DNA"/>
</dbReference>
<evidence type="ECO:0000313" key="4">
    <source>
        <dbReference type="EMBL" id="MFC3932706.1"/>
    </source>
</evidence>
<comment type="caution">
    <text evidence="4">The sequence shown here is derived from an EMBL/GenBank/DDBJ whole genome shotgun (WGS) entry which is preliminary data.</text>
</comment>
<comment type="similarity">
    <text evidence="1">Belongs to the NAD(P)H dehydrogenase (quinone) family.</text>
</comment>
<name>A0ABV8D322_9STRE</name>
<dbReference type="Proteomes" id="UP001595901">
    <property type="component" value="Unassembled WGS sequence"/>
</dbReference>
<dbReference type="Gene3D" id="3.40.50.360">
    <property type="match status" value="1"/>
</dbReference>
<evidence type="ECO:0000256" key="2">
    <source>
        <dbReference type="ARBA" id="ARBA00023002"/>
    </source>
</evidence>
<evidence type="ECO:0000256" key="1">
    <source>
        <dbReference type="ARBA" id="ARBA00006252"/>
    </source>
</evidence>
<dbReference type="EC" id="1.-.-.-" evidence="4"/>
<dbReference type="RefSeq" id="WP_380432310.1">
    <property type="nucleotide sequence ID" value="NZ_JBHSAC010000068.1"/>
</dbReference>
<dbReference type="InterPro" id="IPR051545">
    <property type="entry name" value="NAD(P)H_dehydrogenase_qn"/>
</dbReference>
<accession>A0ABV8D322</accession>
<dbReference type="EC" id="1.6.99.-" evidence="4"/>
<sequence length="197" mass="22457">MSIKKEGEHMRPNKTTIIYAHPYNQSFNHAILEKIEATLIAKHIDYTIIDLYKEQFNPVYSTEELSLFKSGETLDPLVRDYQKKLLDTSHLIIITPIWWNNIPAILKGFFDKVLKMKFAYTPSKTGVKGLLTHIESARIITTATSPKFFIKYFSGNCIGGSVKSTLKQIGVRKVAWEHFGGISTSTGEKRKKFLDSL</sequence>
<dbReference type="InterPro" id="IPR029039">
    <property type="entry name" value="Flavoprotein-like_sf"/>
</dbReference>